<dbReference type="AlphaFoldDB" id="A0A151A312"/>
<dbReference type="GO" id="GO:0016020">
    <property type="term" value="C:membrane"/>
    <property type="evidence" value="ECO:0007669"/>
    <property type="project" value="InterPro"/>
</dbReference>
<reference evidence="3 4" key="1">
    <citation type="submission" date="2016-02" db="EMBL/GenBank/DDBJ databases">
        <title>Draft genome sequence of hydrocarbon degrading Staphylococcus saprophyticus Strain CNV2, isolated from crude-oil contaminated soil from Noonmati Oil Refinery, Guwahati, Assam, India.</title>
        <authorList>
            <person name="Mukherjee A."/>
            <person name="Chettri B."/>
            <person name="Langpoklakpam J."/>
            <person name="Singh A.K."/>
            <person name="Chattopadhyay D.J."/>
        </authorList>
    </citation>
    <scope>NUCLEOTIDE SEQUENCE [LARGE SCALE GENOMIC DNA]</scope>
    <source>
        <strain evidence="3 4">CNV2</strain>
    </source>
</reference>
<accession>A0A151A312</accession>
<keyword evidence="1" id="KW-0808">Transferase</keyword>
<evidence type="ECO:0000313" key="3">
    <source>
        <dbReference type="EMBL" id="KYH13779.1"/>
    </source>
</evidence>
<protein>
    <recommendedName>
        <fullName evidence="2">PTS EIIA type-4 domain-containing protein</fullName>
    </recommendedName>
</protein>
<dbReference type="Pfam" id="PF03610">
    <property type="entry name" value="EIIA-man"/>
    <property type="match status" value="1"/>
</dbReference>
<dbReference type="PANTHER" id="PTHR33799">
    <property type="entry name" value="PTS PERMEASE-RELATED-RELATED"/>
    <property type="match status" value="1"/>
</dbReference>
<dbReference type="EMBL" id="LUGM01000002">
    <property type="protein sequence ID" value="KYH13779.1"/>
    <property type="molecule type" value="Genomic_DNA"/>
</dbReference>
<dbReference type="Gene3D" id="3.40.50.510">
    <property type="entry name" value="Phosphotransferase system, mannose-type IIA component"/>
    <property type="match status" value="1"/>
</dbReference>
<dbReference type="InterPro" id="IPR036662">
    <property type="entry name" value="PTS_EIIA_man-typ_sf"/>
</dbReference>
<dbReference type="InterPro" id="IPR004701">
    <property type="entry name" value="PTS_EIIA_man-typ"/>
</dbReference>
<name>A0A151A312_9STAP</name>
<dbReference type="InterPro" id="IPR051471">
    <property type="entry name" value="Bacterial_PTS_sugar_comp"/>
</dbReference>
<dbReference type="GO" id="GO:0009401">
    <property type="term" value="P:phosphoenolpyruvate-dependent sugar phosphotransferase system"/>
    <property type="evidence" value="ECO:0007669"/>
    <property type="project" value="InterPro"/>
</dbReference>
<sequence>MPLLEEESEADVKQKYNDIVNKDDNITVFVDLLGGTPSNVMSQLLKEGQNFKLYTGMNLPMVISYISSIVHGQPKDFHVRAREGIVYVNDMLNHIDDEDE</sequence>
<evidence type="ECO:0000313" key="4">
    <source>
        <dbReference type="Proteomes" id="UP000075418"/>
    </source>
</evidence>
<evidence type="ECO:0000259" key="2">
    <source>
        <dbReference type="PROSITE" id="PS51096"/>
    </source>
</evidence>
<comment type="caution">
    <text evidence="3">The sequence shown here is derived from an EMBL/GenBank/DDBJ whole genome shotgun (WGS) entry which is preliminary data.</text>
</comment>
<dbReference type="PANTHER" id="PTHR33799:SF1">
    <property type="entry name" value="PTS SYSTEM MANNOSE-SPECIFIC EIIAB COMPONENT-RELATED"/>
    <property type="match status" value="1"/>
</dbReference>
<proteinExistence type="predicted"/>
<organism evidence="3 4">
    <name type="scientific">Staphylococcus kloosii</name>
    <dbReference type="NCBI Taxonomy" id="29384"/>
    <lineage>
        <taxon>Bacteria</taxon>
        <taxon>Bacillati</taxon>
        <taxon>Bacillota</taxon>
        <taxon>Bacilli</taxon>
        <taxon>Bacillales</taxon>
        <taxon>Staphylococcaceae</taxon>
        <taxon>Staphylococcus</taxon>
    </lineage>
</organism>
<dbReference type="SUPFAM" id="SSF53062">
    <property type="entry name" value="PTS system fructose IIA component-like"/>
    <property type="match status" value="1"/>
</dbReference>
<evidence type="ECO:0000256" key="1">
    <source>
        <dbReference type="ARBA" id="ARBA00022679"/>
    </source>
</evidence>
<dbReference type="PROSITE" id="PS51096">
    <property type="entry name" value="PTS_EIIA_TYPE_4"/>
    <property type="match status" value="1"/>
</dbReference>
<gene>
    <name evidence="3" type="ORF">A0131_03030</name>
</gene>
<dbReference type="GO" id="GO:0016740">
    <property type="term" value="F:transferase activity"/>
    <property type="evidence" value="ECO:0007669"/>
    <property type="project" value="UniProtKB-KW"/>
</dbReference>
<dbReference type="Proteomes" id="UP000075418">
    <property type="component" value="Unassembled WGS sequence"/>
</dbReference>
<feature type="domain" description="PTS EIIA type-4" evidence="2">
    <location>
        <begin position="1"/>
        <end position="85"/>
    </location>
</feature>
<dbReference type="RefSeq" id="WP_061854010.1">
    <property type="nucleotide sequence ID" value="NZ_LUGM01000002.1"/>
</dbReference>